<dbReference type="EMBL" id="CP001390">
    <property type="protein sequence ID" value="AID58004.1"/>
    <property type="molecule type" value="Genomic_DNA"/>
</dbReference>
<protein>
    <submittedName>
        <fullName evidence="2">Zinc ribbon domain protein, CxxC_CxxC_SSSS superfamily</fullName>
    </submittedName>
</protein>
<name>A0A068F261_GEODF</name>
<dbReference type="Pfam" id="PF09723">
    <property type="entry name" value="Zn_ribbon_8"/>
    <property type="match status" value="1"/>
</dbReference>
<feature type="domain" description="Putative regulatory protein FmdB zinc ribbon" evidence="1">
    <location>
        <begin position="1"/>
        <end position="42"/>
    </location>
</feature>
<evidence type="ECO:0000313" key="2">
    <source>
        <dbReference type="EMBL" id="AID58004.1"/>
    </source>
</evidence>
<evidence type="ECO:0000313" key="3">
    <source>
        <dbReference type="Proteomes" id="UP000007721"/>
    </source>
</evidence>
<dbReference type="SMART" id="SM00834">
    <property type="entry name" value="CxxC_CXXC_SSSS"/>
    <property type="match status" value="1"/>
</dbReference>
<dbReference type="InterPro" id="IPR013429">
    <property type="entry name" value="Regulatory_FmdB_Zinc_ribbon"/>
</dbReference>
<dbReference type="Proteomes" id="UP000007721">
    <property type="component" value="Chromosome"/>
</dbReference>
<dbReference type="RefSeq" id="WP_083767156.1">
    <property type="nucleotide sequence ID" value="NC_011979.1"/>
</dbReference>
<dbReference type="KEGG" id="geo:Geob_3892"/>
<reference evidence="2 3" key="1">
    <citation type="submission" date="2009-01" db="EMBL/GenBank/DDBJ databases">
        <title>Complete sequence of Geobacter sp. FRC-32.</title>
        <authorList>
            <consortium name="US DOE Joint Genome Institute"/>
            <person name="Lucas S."/>
            <person name="Copeland A."/>
            <person name="Lapidus A."/>
            <person name="Glavina del Rio T."/>
            <person name="Dalin E."/>
            <person name="Tice H."/>
            <person name="Bruce D."/>
            <person name="Goodwin L."/>
            <person name="Pitluck S."/>
            <person name="Saunders E."/>
            <person name="Brettin T."/>
            <person name="Detter J.C."/>
            <person name="Han C."/>
            <person name="Larimer F."/>
            <person name="Land M."/>
            <person name="Hauser L."/>
            <person name="Kyrpides N."/>
            <person name="Ovchinnikova G."/>
            <person name="Kostka J."/>
            <person name="Richardson P."/>
        </authorList>
    </citation>
    <scope>NUCLEOTIDE SEQUENCE [LARGE SCALE GENOMIC DNA]</scope>
    <source>
        <strain evidence="3">DSM 22248 / JCM 15807 / FRC-32</strain>
    </source>
</reference>
<dbReference type="AlphaFoldDB" id="A0A068F261"/>
<dbReference type="OrthoDB" id="9813321at2"/>
<accession>A0A068F261</accession>
<dbReference type="NCBIfam" id="TIGR02605">
    <property type="entry name" value="CxxC_CxxC_SSSS"/>
    <property type="match status" value="1"/>
</dbReference>
<dbReference type="HOGENOM" id="CLU_136025_4_0_7"/>
<evidence type="ECO:0000259" key="1">
    <source>
        <dbReference type="SMART" id="SM00834"/>
    </source>
</evidence>
<gene>
    <name evidence="2" type="ordered locus">Geob_3892</name>
</gene>
<organism evidence="2 3">
    <name type="scientific">Geotalea daltonii (strain DSM 22248 / JCM 15807 / FRC-32)</name>
    <name type="common">Geobacter daltonii</name>
    <dbReference type="NCBI Taxonomy" id="316067"/>
    <lineage>
        <taxon>Bacteria</taxon>
        <taxon>Pseudomonadati</taxon>
        <taxon>Thermodesulfobacteriota</taxon>
        <taxon>Desulfuromonadia</taxon>
        <taxon>Geobacterales</taxon>
        <taxon>Geobacteraceae</taxon>
        <taxon>Geotalea</taxon>
    </lineage>
</organism>
<dbReference type="Gene3D" id="2.20.28.30">
    <property type="entry name" value="RNA polymerase ii, chain L"/>
    <property type="match status" value="1"/>
</dbReference>
<keyword evidence="3" id="KW-1185">Reference proteome</keyword>
<sequence>MPIFEYHCQSCGNDFEKILKTSGEDSATCPECGSKRTRKKISAFSEIKKTSKPCFSGG</sequence>
<proteinExistence type="predicted"/>